<dbReference type="NCBIfam" id="NF001965">
    <property type="entry name" value="PRK00742.1"/>
    <property type="match status" value="1"/>
</dbReference>
<evidence type="ECO:0000259" key="9">
    <source>
        <dbReference type="PROSITE" id="PS50110"/>
    </source>
</evidence>
<keyword evidence="3 5" id="KW-0378">Hydrolase</keyword>
<dbReference type="SUPFAM" id="SSF52172">
    <property type="entry name" value="CheY-like"/>
    <property type="match status" value="1"/>
</dbReference>
<keyword evidence="12" id="KW-1185">Reference proteome</keyword>
<evidence type="ECO:0000256" key="1">
    <source>
        <dbReference type="ARBA" id="ARBA00022490"/>
    </source>
</evidence>
<dbReference type="InterPro" id="IPR008248">
    <property type="entry name" value="CheB-like"/>
</dbReference>
<dbReference type="SUPFAM" id="SSF52738">
    <property type="entry name" value="Methylesterase CheB, C-terminal domain"/>
    <property type="match status" value="1"/>
</dbReference>
<comment type="PTM">
    <text evidence="5">Phosphorylated by CheA. Phosphorylation of the N-terminal regulatory domain activates the methylesterase activity.</text>
</comment>
<dbReference type="PANTHER" id="PTHR42872">
    <property type="entry name" value="PROTEIN-GLUTAMATE METHYLESTERASE/PROTEIN-GLUTAMINE GLUTAMINASE"/>
    <property type="match status" value="1"/>
</dbReference>
<keyword evidence="1 5" id="KW-0963">Cytoplasm</keyword>
<dbReference type="InterPro" id="IPR000673">
    <property type="entry name" value="Sig_transdc_resp-reg_Me-estase"/>
</dbReference>
<dbReference type="EMBL" id="JACYFG010000013">
    <property type="protein sequence ID" value="MBD5779711.1"/>
    <property type="molecule type" value="Genomic_DNA"/>
</dbReference>
<gene>
    <name evidence="5" type="primary">cheB</name>
    <name evidence="11" type="ORF">IEN85_09410</name>
</gene>
<evidence type="ECO:0000256" key="6">
    <source>
        <dbReference type="PROSITE-ProRule" id="PRU00050"/>
    </source>
</evidence>
<dbReference type="AlphaFoldDB" id="A0A927F8K0"/>
<dbReference type="HAMAP" id="MF_00099">
    <property type="entry name" value="CheB_chemtxs"/>
    <property type="match status" value="1"/>
</dbReference>
<dbReference type="Pfam" id="PF01339">
    <property type="entry name" value="CheB_methylest"/>
    <property type="match status" value="1"/>
</dbReference>
<dbReference type="SMART" id="SM00448">
    <property type="entry name" value="REC"/>
    <property type="match status" value="1"/>
</dbReference>
<dbReference type="PROSITE" id="PS50110">
    <property type="entry name" value="RESPONSE_REGULATORY"/>
    <property type="match status" value="1"/>
</dbReference>
<protein>
    <recommendedName>
        <fullName evidence="5">Protein-glutamate methylesterase/protein-glutamine glutaminase</fullName>
        <ecNumber evidence="5">3.1.1.61</ecNumber>
        <ecNumber evidence="5">3.5.1.44</ecNumber>
    </recommendedName>
</protein>
<feature type="active site" evidence="5 6">
    <location>
        <position position="317"/>
    </location>
</feature>
<dbReference type="EC" id="3.1.1.61" evidence="5"/>
<keyword evidence="5 7" id="KW-0597">Phosphoprotein</keyword>
<dbReference type="CDD" id="cd17541">
    <property type="entry name" value="REC_CheB-like"/>
    <property type="match status" value="1"/>
</dbReference>
<feature type="active site" evidence="5 6">
    <location>
        <position position="221"/>
    </location>
</feature>
<dbReference type="PIRSF" id="PIRSF000876">
    <property type="entry name" value="RR_chemtxs_CheB"/>
    <property type="match status" value="1"/>
</dbReference>
<dbReference type="PANTHER" id="PTHR42872:SF6">
    <property type="entry name" value="PROTEIN-GLUTAMATE METHYLESTERASE_PROTEIN-GLUTAMINE GLUTAMINASE"/>
    <property type="match status" value="1"/>
</dbReference>
<dbReference type="Pfam" id="PF00072">
    <property type="entry name" value="Response_reg"/>
    <property type="match status" value="1"/>
</dbReference>
<evidence type="ECO:0000313" key="11">
    <source>
        <dbReference type="EMBL" id="MBD5779711.1"/>
    </source>
</evidence>
<evidence type="ECO:0000256" key="5">
    <source>
        <dbReference type="HAMAP-Rule" id="MF_00099"/>
    </source>
</evidence>
<comment type="subcellular location">
    <subcellularLocation>
        <location evidence="5">Cytoplasm</location>
    </subcellularLocation>
</comment>
<evidence type="ECO:0000313" key="12">
    <source>
        <dbReference type="Proteomes" id="UP000622317"/>
    </source>
</evidence>
<organism evidence="11 12">
    <name type="scientific">Pelagicoccus enzymogenes</name>
    <dbReference type="NCBI Taxonomy" id="2773457"/>
    <lineage>
        <taxon>Bacteria</taxon>
        <taxon>Pseudomonadati</taxon>
        <taxon>Verrucomicrobiota</taxon>
        <taxon>Opitutia</taxon>
        <taxon>Puniceicoccales</taxon>
        <taxon>Pelagicoccaceae</taxon>
        <taxon>Pelagicoccus</taxon>
    </lineage>
</organism>
<evidence type="ECO:0000259" key="10">
    <source>
        <dbReference type="PROSITE" id="PS50122"/>
    </source>
</evidence>
<dbReference type="InterPro" id="IPR001789">
    <property type="entry name" value="Sig_transdc_resp-reg_receiver"/>
</dbReference>
<dbReference type="RefSeq" id="WP_191616842.1">
    <property type="nucleotide sequence ID" value="NZ_JACYFG010000013.1"/>
</dbReference>
<dbReference type="GO" id="GO:0008984">
    <property type="term" value="F:protein-glutamate methylesterase activity"/>
    <property type="evidence" value="ECO:0007669"/>
    <property type="project" value="UniProtKB-UniRule"/>
</dbReference>
<name>A0A927F8K0_9BACT</name>
<dbReference type="PROSITE" id="PS50122">
    <property type="entry name" value="CHEB"/>
    <property type="match status" value="1"/>
</dbReference>
<dbReference type="CDD" id="cd16432">
    <property type="entry name" value="CheB_Rec"/>
    <property type="match status" value="1"/>
</dbReference>
<feature type="region of interest" description="Disordered" evidence="8">
    <location>
        <begin position="145"/>
        <end position="166"/>
    </location>
</feature>
<dbReference type="Gene3D" id="3.40.50.180">
    <property type="entry name" value="Methylesterase CheB, C-terminal domain"/>
    <property type="match status" value="1"/>
</dbReference>
<comment type="catalytic activity">
    <reaction evidence="4 5">
        <text>[protein]-L-glutamate 5-O-methyl ester + H2O = L-glutamyl-[protein] + methanol + H(+)</text>
        <dbReference type="Rhea" id="RHEA:23236"/>
        <dbReference type="Rhea" id="RHEA-COMP:10208"/>
        <dbReference type="Rhea" id="RHEA-COMP:10311"/>
        <dbReference type="ChEBI" id="CHEBI:15377"/>
        <dbReference type="ChEBI" id="CHEBI:15378"/>
        <dbReference type="ChEBI" id="CHEBI:17790"/>
        <dbReference type="ChEBI" id="CHEBI:29973"/>
        <dbReference type="ChEBI" id="CHEBI:82795"/>
        <dbReference type="EC" id="3.1.1.61"/>
    </reaction>
</comment>
<dbReference type="GO" id="GO:0005737">
    <property type="term" value="C:cytoplasm"/>
    <property type="evidence" value="ECO:0007669"/>
    <property type="project" value="UniProtKB-SubCell"/>
</dbReference>
<sequence length="374" mass="40392">MPDPSKISVMIVDDSPTARRILTDIVNRGQNMEVTAAVADPFEAVAQLKQQTPDVMILDVQMPRMDGITFLKKLMVQHPLPVIMCSSLTEEGSKTSFECLENGAVEIIAKPRAATKEVMHELELRIHDVIRSAAVARFRSRSGSLVSSRSEQKAPPPAFVPRAKLSPDEVIPPPSLDGYRNIPVTAQKVIAVGASTGGTDAIKVFLDSMPENCPGIVVVQHMPEGFTASFANRLNATCKVRVREARNGDLVEPGLVLIAPGSHHMTLRRAGSRYTVEVKNGPLVSRHRPSVDVLFRSVALSAGRNAVGVILTGMGDDGAICMKELRDSGAYNFAQDRDSCVVFGMPNEAIKHGGVHETLPLEKIGPRVLAKIQG</sequence>
<dbReference type="Gene3D" id="3.40.50.2300">
    <property type="match status" value="1"/>
</dbReference>
<comment type="caution">
    <text evidence="11">The sequence shown here is derived from an EMBL/GenBank/DDBJ whole genome shotgun (WGS) entry which is preliminary data.</text>
</comment>
<dbReference type="GO" id="GO:0000156">
    <property type="term" value="F:phosphorelay response regulator activity"/>
    <property type="evidence" value="ECO:0007669"/>
    <property type="project" value="InterPro"/>
</dbReference>
<dbReference type="Proteomes" id="UP000622317">
    <property type="component" value="Unassembled WGS sequence"/>
</dbReference>
<comment type="domain">
    <text evidence="5">Contains a C-terminal catalytic domain, and an N-terminal region which modulates catalytic activity.</text>
</comment>
<comment type="function">
    <text evidence="5">Involved in chemotaxis. Part of a chemotaxis signal transduction system that modulates chemotaxis in response to various stimuli. Catalyzes the demethylation of specific methylglutamate residues introduced into the chemoreceptors (methyl-accepting chemotaxis proteins or MCP) by CheR. Also mediates the irreversible deamidation of specific glutamine residues to glutamic acid.</text>
</comment>
<feature type="active site" evidence="5 6">
    <location>
        <position position="195"/>
    </location>
</feature>
<evidence type="ECO:0000256" key="4">
    <source>
        <dbReference type="ARBA" id="ARBA00048267"/>
    </source>
</evidence>
<keyword evidence="2 5" id="KW-0145">Chemotaxis</keyword>
<feature type="modified residue" description="4-aspartylphosphate" evidence="5 7">
    <location>
        <position position="59"/>
    </location>
</feature>
<feature type="domain" description="CheB-type methylesterase" evidence="10">
    <location>
        <begin position="183"/>
        <end position="374"/>
    </location>
</feature>
<dbReference type="GO" id="GO:0050568">
    <property type="term" value="F:protein-glutamine glutaminase activity"/>
    <property type="evidence" value="ECO:0007669"/>
    <property type="project" value="UniProtKB-UniRule"/>
</dbReference>
<dbReference type="NCBIfam" id="NF009206">
    <property type="entry name" value="PRK12555.1"/>
    <property type="match status" value="1"/>
</dbReference>
<proteinExistence type="inferred from homology"/>
<evidence type="ECO:0000256" key="3">
    <source>
        <dbReference type="ARBA" id="ARBA00022801"/>
    </source>
</evidence>
<reference evidence="11" key="1">
    <citation type="submission" date="2020-09" db="EMBL/GenBank/DDBJ databases">
        <title>Pelagicoccus enzymogenes sp. nov. with an EPS production, isolated from marine sediment.</title>
        <authorList>
            <person name="Feng X."/>
        </authorList>
    </citation>
    <scope>NUCLEOTIDE SEQUENCE</scope>
    <source>
        <strain evidence="11">NFK12</strain>
    </source>
</reference>
<accession>A0A927F8K0</accession>
<feature type="domain" description="Response regulatory" evidence="9">
    <location>
        <begin position="8"/>
        <end position="125"/>
    </location>
</feature>
<evidence type="ECO:0000256" key="2">
    <source>
        <dbReference type="ARBA" id="ARBA00022500"/>
    </source>
</evidence>
<comment type="catalytic activity">
    <reaction evidence="5">
        <text>L-glutaminyl-[protein] + H2O = L-glutamyl-[protein] + NH4(+)</text>
        <dbReference type="Rhea" id="RHEA:16441"/>
        <dbReference type="Rhea" id="RHEA-COMP:10207"/>
        <dbReference type="Rhea" id="RHEA-COMP:10208"/>
        <dbReference type="ChEBI" id="CHEBI:15377"/>
        <dbReference type="ChEBI" id="CHEBI:28938"/>
        <dbReference type="ChEBI" id="CHEBI:29973"/>
        <dbReference type="ChEBI" id="CHEBI:30011"/>
        <dbReference type="EC" id="3.5.1.44"/>
    </reaction>
</comment>
<evidence type="ECO:0000256" key="7">
    <source>
        <dbReference type="PROSITE-ProRule" id="PRU00169"/>
    </source>
</evidence>
<evidence type="ECO:0000256" key="8">
    <source>
        <dbReference type="SAM" id="MobiDB-lite"/>
    </source>
</evidence>
<dbReference type="GO" id="GO:0006935">
    <property type="term" value="P:chemotaxis"/>
    <property type="evidence" value="ECO:0007669"/>
    <property type="project" value="UniProtKB-UniRule"/>
</dbReference>
<dbReference type="InterPro" id="IPR035909">
    <property type="entry name" value="CheB_C"/>
</dbReference>
<dbReference type="EC" id="3.5.1.44" evidence="5"/>
<comment type="similarity">
    <text evidence="5">Belongs to the CheB family.</text>
</comment>
<dbReference type="InterPro" id="IPR011006">
    <property type="entry name" value="CheY-like_superfamily"/>
</dbReference>